<gene>
    <name evidence="2" type="ORF">B1H58_09355</name>
</gene>
<sequence length="60" mass="6882">MSNYFRTWLRRQLRFFASTLIPAVLIIGFGMLAVTFWPSVAWGSTAIFALIVIGLTFWLI</sequence>
<dbReference type="OrthoDB" id="6522388at2"/>
<evidence type="ECO:0000313" key="2">
    <source>
        <dbReference type="EMBL" id="ARJ42201.1"/>
    </source>
</evidence>
<feature type="transmembrane region" description="Helical" evidence="1">
    <location>
        <begin position="12"/>
        <end position="34"/>
    </location>
</feature>
<protein>
    <submittedName>
        <fullName evidence="2">Uncharacterized protein</fullName>
    </submittedName>
</protein>
<dbReference type="AlphaFoldDB" id="A0A1W6B532"/>
<evidence type="ECO:0000313" key="3">
    <source>
        <dbReference type="Proteomes" id="UP000192900"/>
    </source>
</evidence>
<evidence type="ECO:0000256" key="1">
    <source>
        <dbReference type="SAM" id="Phobius"/>
    </source>
</evidence>
<keyword evidence="3" id="KW-1185">Reference proteome</keyword>
<keyword evidence="1" id="KW-1133">Transmembrane helix</keyword>
<feature type="transmembrane region" description="Helical" evidence="1">
    <location>
        <begin position="40"/>
        <end position="59"/>
    </location>
</feature>
<dbReference type="RefSeq" id="WP_085069675.1">
    <property type="nucleotide sequence ID" value="NZ_CP019706.1"/>
</dbReference>
<dbReference type="EMBL" id="CP019706">
    <property type="protein sequence ID" value="ARJ42201.1"/>
    <property type="molecule type" value="Genomic_DNA"/>
</dbReference>
<keyword evidence="1" id="KW-0812">Transmembrane</keyword>
<dbReference type="KEGG" id="palh:B1H58_09355"/>
<organism evidence="2 3">
    <name type="scientific">Pantoea alhagi</name>
    <dbReference type="NCBI Taxonomy" id="1891675"/>
    <lineage>
        <taxon>Bacteria</taxon>
        <taxon>Pseudomonadati</taxon>
        <taxon>Pseudomonadota</taxon>
        <taxon>Gammaproteobacteria</taxon>
        <taxon>Enterobacterales</taxon>
        <taxon>Erwiniaceae</taxon>
        <taxon>Pantoea</taxon>
    </lineage>
</organism>
<keyword evidence="1" id="KW-0472">Membrane</keyword>
<name>A0A1W6B532_9GAMM</name>
<reference evidence="2 3" key="1">
    <citation type="submission" date="2017-02" db="EMBL/GenBank/DDBJ databases">
        <title>Complete genome sequence of the drought resistance-promoting endophyte Pantoea alhagi LTYR-11Z.</title>
        <authorList>
            <person name="Zhang L."/>
        </authorList>
    </citation>
    <scope>NUCLEOTIDE SEQUENCE [LARGE SCALE GENOMIC DNA]</scope>
    <source>
        <strain evidence="2 3">LTYR-11Z</strain>
    </source>
</reference>
<accession>A0A1W6B532</accession>
<proteinExistence type="predicted"/>
<dbReference type="Proteomes" id="UP000192900">
    <property type="component" value="Chromosome"/>
</dbReference>